<dbReference type="PANTHER" id="PTHR36919">
    <property type="entry name" value="BLR1215 PROTEIN"/>
    <property type="match status" value="1"/>
</dbReference>
<dbReference type="HOGENOM" id="CLU_108869_0_1_6"/>
<dbReference type="Pfam" id="PF09917">
    <property type="entry name" value="DUF2147"/>
    <property type="match status" value="1"/>
</dbReference>
<organism evidence="3 4">
    <name type="scientific">Xanthomonas oryzae pv. oryzae (strain KACC10331 / KXO85)</name>
    <dbReference type="NCBI Taxonomy" id="291331"/>
    <lineage>
        <taxon>Bacteria</taxon>
        <taxon>Pseudomonadati</taxon>
        <taxon>Pseudomonadota</taxon>
        <taxon>Gammaproteobacteria</taxon>
        <taxon>Lysobacterales</taxon>
        <taxon>Lysobacteraceae</taxon>
        <taxon>Xanthomonas</taxon>
    </lineage>
</organism>
<proteinExistence type="predicted"/>
<feature type="domain" description="DUF2147" evidence="2">
    <location>
        <begin position="39"/>
        <end position="158"/>
    </location>
</feature>
<sequence length="159" mass="16813">MAPAIPGRGIMRKTFKTLMLALPLAAASLLAQAADSPVGRWTTIDDETGKPKSVVQIEQAANGTLSGKVVEILQSNHGPNPTCNKCEGALKGKPIKGMTILWGLKPDGTAVWSGGSVLDPAKGKTYKSKITLTDGGKKLQMRGYVGIEALGRTQTWVRE</sequence>
<reference evidence="3 4" key="1">
    <citation type="journal article" date="2005" name="Nucleic Acids Res.">
        <title>The genome sequence of Xanthomonas oryzae pathovar oryzae KACC10331, the bacterial blight pathogen of rice.</title>
        <authorList>
            <person name="Lee B.M."/>
            <person name="Park Y.J."/>
            <person name="Park D.S."/>
            <person name="Kang H.W."/>
            <person name="Kim J.G."/>
            <person name="Song E.S."/>
            <person name="Park I.C."/>
            <person name="Yoon U.H."/>
            <person name="Hahn J.H."/>
            <person name="Koo B.S."/>
            <person name="Lee G.B."/>
            <person name="Kim H."/>
            <person name="Park H.S."/>
            <person name="Yoon K.O."/>
            <person name="Kim J.H."/>
            <person name="Jung C.H."/>
            <person name="Koh N.H."/>
            <person name="Seo J.S."/>
            <person name="Go S.J."/>
        </authorList>
    </citation>
    <scope>NUCLEOTIDE SEQUENCE [LARGE SCALE GENOMIC DNA]</scope>
    <source>
        <strain evidence="4">KACC10331 / KXO85</strain>
    </source>
</reference>
<dbReference type="InterPro" id="IPR019223">
    <property type="entry name" value="DUF2147"/>
</dbReference>
<protein>
    <recommendedName>
        <fullName evidence="2">DUF2147 domain-containing protein</fullName>
    </recommendedName>
</protein>
<feature type="signal peptide" evidence="1">
    <location>
        <begin position="1"/>
        <end position="33"/>
    </location>
</feature>
<dbReference type="EMBL" id="AE013598">
    <property type="protein sequence ID" value="AAW75179.1"/>
    <property type="molecule type" value="Genomic_DNA"/>
</dbReference>
<dbReference type="PANTHER" id="PTHR36919:SF3">
    <property type="entry name" value="BLL5882 PROTEIN"/>
    <property type="match status" value="1"/>
</dbReference>
<evidence type="ECO:0000313" key="4">
    <source>
        <dbReference type="Proteomes" id="UP000006735"/>
    </source>
</evidence>
<dbReference type="STRING" id="291331.XOO1925"/>
<feature type="chain" id="PRO_5004257165" description="DUF2147 domain-containing protein" evidence="1">
    <location>
        <begin position="34"/>
        <end position="159"/>
    </location>
</feature>
<dbReference type="Gene3D" id="2.40.128.520">
    <property type="match status" value="1"/>
</dbReference>
<dbReference type="Proteomes" id="UP000006735">
    <property type="component" value="Chromosome"/>
</dbReference>
<dbReference type="AlphaFoldDB" id="Q5H1J2"/>
<evidence type="ECO:0000313" key="3">
    <source>
        <dbReference type="EMBL" id="AAW75179.1"/>
    </source>
</evidence>
<name>Q5H1J2_XANOR</name>
<keyword evidence="4" id="KW-1185">Reference proteome</keyword>
<dbReference type="KEGG" id="xoo:XOO1925"/>
<evidence type="ECO:0000256" key="1">
    <source>
        <dbReference type="SAM" id="SignalP"/>
    </source>
</evidence>
<accession>Q5H1J2</accession>
<keyword evidence="1" id="KW-0732">Signal</keyword>
<evidence type="ECO:0000259" key="2">
    <source>
        <dbReference type="Pfam" id="PF09917"/>
    </source>
</evidence>
<gene>
    <name evidence="3" type="ordered locus">XOO1925</name>
</gene>